<evidence type="ECO:0000313" key="3">
    <source>
        <dbReference type="Proteomes" id="UP001165121"/>
    </source>
</evidence>
<feature type="compositionally biased region" description="Basic and acidic residues" evidence="1">
    <location>
        <begin position="623"/>
        <end position="635"/>
    </location>
</feature>
<sequence length="836" mass="92911">MYRGQKDFPAALKVLSDPMFWNNLSEAEHVIAPLSEASYRLQRDENTLSDVVLSFRQIFLGFSDGPLEYKHELTKCIETRWEQCEQPLFMLTFLLNPATADEARGLIGKTDERRRVAEVEERLLDGVLDDELRVVQKRKIQDSKDAAKIASSTQMGKFAVYYYRRFIDDDFDCIRGDIMEWIDNTLTSIRLEEFQNNKVKFWRHIKKEHPSSVLPDLAIKLLSVLSRILDPTERPITAGTPTNGEIWHDDEMTDRHGVMATAISLNVHSPRNTPMRATTQMIQTPSSGLSCRGMQTPVRQSSHQQTPSSRTPLRRSTRKKTPTSLAAEMEQEIDDTNETVALDDIGDGIDAEEIFPSWEEFLEEVFDDDEIGTDFHAGPANDLYRNWEFEAIPPPDATPFPNVDKSTFPQKNRIRGIRALKSSLVALFVTVHTDYDESYQHYDACVCAAAKAWAITARSTRGCVGYVSRVGTAQNELARAGHSVLNKFYGGGGYRAYAEAPKIAHTQCSACNKLRVWDCDVNNKFARARGGLEAWTRSRTRPTAPGLQHDHAYGRSLLHIQVSTNANSTSKPRTTSLPTAAGREQAPRWVQIEQLASAWRRRELLVRAVSAASSRDAATSLDQQERQDTNHKLPERANAINNFYVRYKANPNLPDGSDANNEVLHGSRENIKAPDSSSENDPASDSSSENDPASDTRTTRPRTAAVPAPDSSSENVKITISSSENDPASDSSSENDPASDSSSENDPASDSSSENDPASDNSSENVKVTISSSENDKASDSSSEIVPAPDSSSENDKASHGSNANAWLRREGVASDDRHIRPGPDRPLTRHESELL</sequence>
<accession>A0A9W7CSU0</accession>
<organism evidence="2 3">
    <name type="scientific">Phytophthora fragariaefolia</name>
    <dbReference type="NCBI Taxonomy" id="1490495"/>
    <lineage>
        <taxon>Eukaryota</taxon>
        <taxon>Sar</taxon>
        <taxon>Stramenopiles</taxon>
        <taxon>Oomycota</taxon>
        <taxon>Peronosporomycetes</taxon>
        <taxon>Peronosporales</taxon>
        <taxon>Peronosporaceae</taxon>
        <taxon>Phytophthora</taxon>
    </lineage>
</organism>
<gene>
    <name evidence="2" type="ORF">Pfra01_001039400</name>
</gene>
<feature type="compositionally biased region" description="Basic and acidic residues" evidence="1">
    <location>
        <begin position="808"/>
        <end position="836"/>
    </location>
</feature>
<comment type="caution">
    <text evidence="2">The sequence shown here is derived from an EMBL/GenBank/DDBJ whole genome shotgun (WGS) entry which is preliminary data.</text>
</comment>
<dbReference type="Proteomes" id="UP001165121">
    <property type="component" value="Unassembled WGS sequence"/>
</dbReference>
<protein>
    <submittedName>
        <fullName evidence="2">Unnamed protein product</fullName>
    </submittedName>
</protein>
<feature type="compositionally biased region" description="Low complexity" evidence="1">
    <location>
        <begin position="673"/>
        <end position="710"/>
    </location>
</feature>
<feature type="region of interest" description="Disordered" evidence="1">
    <location>
        <begin position="284"/>
        <end position="325"/>
    </location>
</feature>
<feature type="compositionally biased region" description="Low complexity" evidence="1">
    <location>
        <begin position="611"/>
        <end position="622"/>
    </location>
</feature>
<evidence type="ECO:0000256" key="1">
    <source>
        <dbReference type="SAM" id="MobiDB-lite"/>
    </source>
</evidence>
<feature type="compositionally biased region" description="Basic residues" evidence="1">
    <location>
        <begin position="312"/>
        <end position="321"/>
    </location>
</feature>
<feature type="compositionally biased region" description="Polar residues" evidence="1">
    <location>
        <begin position="711"/>
        <end position="720"/>
    </location>
</feature>
<proteinExistence type="predicted"/>
<reference evidence="2" key="1">
    <citation type="submission" date="2023-04" db="EMBL/GenBank/DDBJ databases">
        <title>Phytophthora fragariaefolia NBRC 109709.</title>
        <authorList>
            <person name="Ichikawa N."/>
            <person name="Sato H."/>
            <person name="Tonouchi N."/>
        </authorList>
    </citation>
    <scope>NUCLEOTIDE SEQUENCE</scope>
    <source>
        <strain evidence="2">NBRC 109709</strain>
    </source>
</reference>
<dbReference type="OrthoDB" id="125864at2759"/>
<evidence type="ECO:0000313" key="2">
    <source>
        <dbReference type="EMBL" id="GMF37257.1"/>
    </source>
</evidence>
<dbReference type="AlphaFoldDB" id="A0A9W7CSU0"/>
<keyword evidence="3" id="KW-1185">Reference proteome</keyword>
<feature type="region of interest" description="Disordered" evidence="1">
    <location>
        <begin position="668"/>
        <end position="836"/>
    </location>
</feature>
<feature type="region of interest" description="Disordered" evidence="1">
    <location>
        <begin position="611"/>
        <end position="635"/>
    </location>
</feature>
<name>A0A9W7CSU0_9STRA</name>
<feature type="compositionally biased region" description="Low complexity" evidence="1">
    <location>
        <begin position="721"/>
        <end position="765"/>
    </location>
</feature>
<dbReference type="EMBL" id="BSXT01000995">
    <property type="protein sequence ID" value="GMF37257.1"/>
    <property type="molecule type" value="Genomic_DNA"/>
</dbReference>